<gene>
    <name evidence="1" type="ORF">NADRNF5_2023</name>
</gene>
<dbReference type="EMBL" id="CP011070">
    <property type="protein sequence ID" value="AJW71697.1"/>
    <property type="molecule type" value="Genomic_DNA"/>
</dbReference>
<protein>
    <submittedName>
        <fullName evidence="1">Uncharacterized protein</fullName>
    </submittedName>
</protein>
<organism evidence="1 2">
    <name type="scientific">Nitrosopumilus adriaticus</name>
    <dbReference type="NCBI Taxonomy" id="1580092"/>
    <lineage>
        <taxon>Archaea</taxon>
        <taxon>Nitrososphaerota</taxon>
        <taxon>Nitrososphaeria</taxon>
        <taxon>Nitrosopumilales</taxon>
        <taxon>Nitrosopumilaceae</taxon>
        <taxon>Nitrosopumilus</taxon>
    </lineage>
</organism>
<keyword evidence="2" id="KW-1185">Reference proteome</keyword>
<reference evidence="2" key="1">
    <citation type="submission" date="2015-03" db="EMBL/GenBank/DDBJ databases">
        <title>Characterization of two novel Thaumarchaeota isolated from the Northern Adriatic Sea.</title>
        <authorList>
            <person name="Bayer B."/>
            <person name="Vojvoda J."/>
            <person name="Offre P."/>
            <person name="Srivastava A."/>
            <person name="Elisabeth N."/>
            <person name="Garcia J.A.L."/>
            <person name="Schleper C."/>
            <person name="Herndl G.J."/>
        </authorList>
    </citation>
    <scope>NUCLEOTIDE SEQUENCE [LARGE SCALE GENOMIC DNA]</scope>
    <source>
        <strain evidence="2">NF5</strain>
    </source>
</reference>
<evidence type="ECO:0000313" key="2">
    <source>
        <dbReference type="Proteomes" id="UP000032408"/>
    </source>
</evidence>
<dbReference type="RefSeq" id="WP_371504539.1">
    <property type="nucleotide sequence ID" value="NZ_CP167059.1"/>
</dbReference>
<evidence type="ECO:0000313" key="1">
    <source>
        <dbReference type="EMBL" id="AJW71697.1"/>
    </source>
</evidence>
<proteinExistence type="predicted"/>
<dbReference type="Proteomes" id="UP000032408">
    <property type="component" value="Chromosome"/>
</dbReference>
<reference evidence="1 2" key="2">
    <citation type="journal article" date="2016" name="ISME J.">
        <title>Physiological and genomic characterization of two novel marine thaumarchaeal strains indicates niche differentiation.</title>
        <authorList>
            <person name="Bayer B."/>
            <person name="Vojvoda J."/>
            <person name="Offre P."/>
            <person name="Alves R.J."/>
            <person name="Elisabeth N.H."/>
            <person name="Garcia J.A."/>
            <person name="Volland J.M."/>
            <person name="Srivastava A."/>
            <person name="Schleper C."/>
            <person name="Herndl G.J."/>
        </authorList>
    </citation>
    <scope>NUCLEOTIDE SEQUENCE [LARGE SCALE GENOMIC DNA]</scope>
    <source>
        <strain evidence="1 2">NF5</strain>
    </source>
</reference>
<dbReference type="AlphaFoldDB" id="A0A0D5C5N0"/>
<dbReference type="HOGENOM" id="CLU_3245184_0_0_2"/>
<accession>A0A0D5C5N0</accession>
<dbReference type="KEGG" id="nin:NADRNF5_2023"/>
<name>A0A0D5C5N0_9ARCH</name>
<sequence length="42" mass="4993">MEEKEFRIMVDMLKIAIKQERELTSDEVYGLMACFKQLAILK</sequence>